<evidence type="ECO:0000256" key="1">
    <source>
        <dbReference type="SAM" id="Phobius"/>
    </source>
</evidence>
<dbReference type="KEGG" id="nli:G3M70_10405"/>
<dbReference type="EMBL" id="CP048685">
    <property type="protein sequence ID" value="QPJ62260.1"/>
    <property type="molecule type" value="Genomic_DNA"/>
</dbReference>
<keyword evidence="1" id="KW-1133">Transmembrane helix</keyword>
<proteinExistence type="predicted"/>
<evidence type="ECO:0000313" key="3">
    <source>
        <dbReference type="Proteomes" id="UP000594688"/>
    </source>
</evidence>
<organism evidence="2 3">
    <name type="scientific">Candidatus Nitronauta litoralis</name>
    <dbReference type="NCBI Taxonomy" id="2705533"/>
    <lineage>
        <taxon>Bacteria</taxon>
        <taxon>Pseudomonadati</taxon>
        <taxon>Nitrospinota/Tectimicrobiota group</taxon>
        <taxon>Nitrospinota</taxon>
        <taxon>Nitrospinia</taxon>
        <taxon>Nitrospinales</taxon>
        <taxon>Nitrospinaceae</taxon>
        <taxon>Candidatus Nitronauta</taxon>
    </lineage>
</organism>
<keyword evidence="1" id="KW-0472">Membrane</keyword>
<evidence type="ECO:0000313" key="2">
    <source>
        <dbReference type="EMBL" id="QPJ62260.1"/>
    </source>
</evidence>
<reference evidence="2 3" key="1">
    <citation type="submission" date="2020-02" db="EMBL/GenBank/DDBJ databases">
        <title>Genomic and physiological characterization of two novel Nitrospinaceae genera.</title>
        <authorList>
            <person name="Mueller A.J."/>
            <person name="Jung M.-Y."/>
            <person name="Strachan C.R."/>
            <person name="Herbold C.W."/>
            <person name="Kirkegaard R.H."/>
            <person name="Daims H."/>
        </authorList>
    </citation>
    <scope>NUCLEOTIDE SEQUENCE [LARGE SCALE GENOMIC DNA]</scope>
    <source>
        <strain evidence="2">EB</strain>
    </source>
</reference>
<sequence length="440" mass="50682">MFFSEGMDLSWLEAWWIWSAVAIALGTVLWARRQKKVYRRLAKSDDAKLAHLRARWETAPTPGERRAIEILLAHVDSLQARWFLDAGQLNAWEVSRTMVSGMAAAYHPDSEDPLTRARIGPMLTGFLRLKDALLELTRMPGMGGLLQLRLRHIETLQNAWQKKKAWDNSTLGKFARRWNVYFIMKWATNIARCGDALFWLFKSGGFVLYDIAFKRMLVRWYLALGEVALEVYGGPDRRPQLPDDEVLEDLDDLEEPKVELADFPPEVRAIVEKSRRELLLATKTLTWKEIEQIDRQLVKDIAANYHPEAEQPLKEATLLDCLLSLSRMCESLSSLKDRKVISKVLDLRLSHLLKIKRVADTVLDSQWFDYLKKYKVGEAVKYSTLAYKTFKRGNPGVLFKDIAYTVAREGGKRWLALYIHGKVAREADRVYSLAPLNTEN</sequence>
<gene>
    <name evidence="2" type="ORF">G3M70_10405</name>
</gene>
<dbReference type="AlphaFoldDB" id="A0A7T0BWJ6"/>
<name>A0A7T0BWJ6_9BACT</name>
<feature type="transmembrane region" description="Helical" evidence="1">
    <location>
        <begin position="15"/>
        <end position="31"/>
    </location>
</feature>
<dbReference type="Proteomes" id="UP000594688">
    <property type="component" value="Chromosome"/>
</dbReference>
<accession>A0A7T0BWJ6</accession>
<protein>
    <submittedName>
        <fullName evidence="2">Uncharacterized protein</fullName>
    </submittedName>
</protein>
<keyword evidence="1" id="KW-0812">Transmembrane</keyword>